<dbReference type="Proteomes" id="UP000324091">
    <property type="component" value="Chromosome 12"/>
</dbReference>
<evidence type="ECO:0000259" key="1">
    <source>
        <dbReference type="PROSITE" id="PS50878"/>
    </source>
</evidence>
<dbReference type="PANTHER" id="PTHR33332">
    <property type="entry name" value="REVERSE TRANSCRIPTASE DOMAIN-CONTAINING PROTEIN"/>
    <property type="match status" value="1"/>
</dbReference>
<proteinExistence type="predicted"/>
<dbReference type="PROSITE" id="PS50878">
    <property type="entry name" value="RT_POL"/>
    <property type="match status" value="1"/>
</dbReference>
<accession>A0A5C6PC76</accession>
<dbReference type="AlphaFoldDB" id="A0A5C6PC76"/>
<organism evidence="2 3">
    <name type="scientific">Takifugu flavidus</name>
    <name type="common">sansaifugu</name>
    <dbReference type="NCBI Taxonomy" id="433684"/>
    <lineage>
        <taxon>Eukaryota</taxon>
        <taxon>Metazoa</taxon>
        <taxon>Chordata</taxon>
        <taxon>Craniata</taxon>
        <taxon>Vertebrata</taxon>
        <taxon>Euteleostomi</taxon>
        <taxon>Actinopterygii</taxon>
        <taxon>Neopterygii</taxon>
        <taxon>Teleostei</taxon>
        <taxon>Neoteleostei</taxon>
        <taxon>Acanthomorphata</taxon>
        <taxon>Eupercaria</taxon>
        <taxon>Tetraodontiformes</taxon>
        <taxon>Tetradontoidea</taxon>
        <taxon>Tetraodontidae</taxon>
        <taxon>Takifugu</taxon>
    </lineage>
</organism>
<evidence type="ECO:0000313" key="2">
    <source>
        <dbReference type="EMBL" id="TWW77402.1"/>
    </source>
</evidence>
<dbReference type="InterPro" id="IPR036691">
    <property type="entry name" value="Endo/exonu/phosph_ase_sf"/>
</dbReference>
<comment type="caution">
    <text evidence="2">The sequence shown here is derived from an EMBL/GenBank/DDBJ whole genome shotgun (WGS) entry which is preliminary data.</text>
</comment>
<reference evidence="2 3" key="1">
    <citation type="submission" date="2019-04" db="EMBL/GenBank/DDBJ databases">
        <title>Chromosome genome assembly for Takifugu flavidus.</title>
        <authorList>
            <person name="Xiao S."/>
        </authorList>
    </citation>
    <scope>NUCLEOTIDE SEQUENCE [LARGE SCALE GENOMIC DNA]</scope>
    <source>
        <strain evidence="2">HTHZ2018</strain>
        <tissue evidence="2">Muscle</tissue>
    </source>
</reference>
<dbReference type="SUPFAM" id="SSF56672">
    <property type="entry name" value="DNA/RNA polymerases"/>
    <property type="match status" value="1"/>
</dbReference>
<gene>
    <name evidence="2" type="ORF">D4764_12G0007920</name>
</gene>
<name>A0A5C6PC76_9TELE</name>
<dbReference type="GO" id="GO:0003964">
    <property type="term" value="F:RNA-directed DNA polymerase activity"/>
    <property type="evidence" value="ECO:0007669"/>
    <property type="project" value="UniProtKB-KW"/>
</dbReference>
<dbReference type="EMBL" id="RHFK02000004">
    <property type="protein sequence ID" value="TWW77402.1"/>
    <property type="molecule type" value="Genomic_DNA"/>
</dbReference>
<keyword evidence="2" id="KW-0548">Nucleotidyltransferase</keyword>
<dbReference type="InterPro" id="IPR043502">
    <property type="entry name" value="DNA/RNA_pol_sf"/>
</dbReference>
<dbReference type="Gene3D" id="3.60.10.10">
    <property type="entry name" value="Endonuclease/exonuclease/phosphatase"/>
    <property type="match status" value="1"/>
</dbReference>
<sequence length="473" mass="52338">MLVLLDLSAAFDTVDHSILLHRLEHVIGIKGTALDWLRSYLSDRYQFAYVHGVPSSYSRVSHGVPQGSVLGPILFTLYMLPLGNIIRQHGIHFHCYADDTQLYLSMKPEETEKLVKLQTCLKDIKSWMSSNFLLFNPGNTEVMVFGPEPLRDRLDHMITLDGISLTSSLSPAISRSPYMSLVLLKELCCLGLYPCFPCPDAGHRGPLLEPGLGAGHIGERLVARPLPMESGWAQSEEATWDPLPVGSPPAGGANGKLALGMWNVTSLMGKDPELVREVDKFRLDIVGLPSTDSKGSGTSLLDRGWTLYHFGHANGERRRDGVAILVAPRLSACILEFTPVNERSLEGVLLLGVPSSSWVTSMHVGSDSVTWRGVIGKNGLPNLNPSGVLLLDFCAHLRLSITNTSFRHKGIHMCTWHQYALGYGSMIDFVVVSLDLRPHVLDTRVKRGSELSTDHHLVVSWLRWWGRMPDSPW</sequence>
<keyword evidence="2" id="KW-0808">Transferase</keyword>
<dbReference type="Pfam" id="PF00078">
    <property type="entry name" value="RVT_1"/>
    <property type="match status" value="1"/>
</dbReference>
<evidence type="ECO:0000313" key="3">
    <source>
        <dbReference type="Proteomes" id="UP000324091"/>
    </source>
</evidence>
<dbReference type="InterPro" id="IPR000477">
    <property type="entry name" value="RT_dom"/>
</dbReference>
<keyword evidence="3" id="KW-1185">Reference proteome</keyword>
<dbReference type="SUPFAM" id="SSF56219">
    <property type="entry name" value="DNase I-like"/>
    <property type="match status" value="1"/>
</dbReference>
<feature type="domain" description="Reverse transcriptase" evidence="1">
    <location>
        <begin position="1"/>
        <end position="165"/>
    </location>
</feature>
<protein>
    <submittedName>
        <fullName evidence="2">Putative RNA-directed DNA polymerase from transposon BS</fullName>
    </submittedName>
</protein>
<keyword evidence="2" id="KW-0695">RNA-directed DNA polymerase</keyword>